<evidence type="ECO:0000313" key="2">
    <source>
        <dbReference type="EMBL" id="MBF1650677.1"/>
    </source>
</evidence>
<dbReference type="InterPro" id="IPR001119">
    <property type="entry name" value="SLH_dom"/>
</dbReference>
<protein>
    <submittedName>
        <fullName evidence="2">S-layer homology domain-containing protein</fullName>
    </submittedName>
</protein>
<gene>
    <name evidence="2" type="ORF">HXO56_11460</name>
</gene>
<feature type="domain" description="SLH" evidence="1">
    <location>
        <begin position="118"/>
        <end position="181"/>
    </location>
</feature>
<dbReference type="EMBL" id="JABZXJ010000090">
    <property type="protein sequence ID" value="MBF1650677.1"/>
    <property type="molecule type" value="Genomic_DNA"/>
</dbReference>
<organism evidence="2 3">
    <name type="scientific">Rothia dentocariosa</name>
    <dbReference type="NCBI Taxonomy" id="2047"/>
    <lineage>
        <taxon>Bacteria</taxon>
        <taxon>Bacillati</taxon>
        <taxon>Actinomycetota</taxon>
        <taxon>Actinomycetes</taxon>
        <taxon>Micrococcales</taxon>
        <taxon>Micrococcaceae</taxon>
        <taxon>Rothia</taxon>
    </lineage>
</organism>
<sequence length="259" mass="28996">MSFSHHRFLESNMTPLPRPLKALGVAGIAASLMLAPLPAHAEGNNLYRNPSKFYTGAVSDCLLDKQYGRGQIADIWAYCNGLISTGVYEIPNSSASRMDVIAALYRLAGYPEVKNLPEVSPYADVETYDPTYPLAIWASREGITSGWSDGKFHPNDYATTSTVIAFLYRAAGSPQKLWYRTWEHYNYAAKDITPIGKPFWKETSWYTVAIAPYPKVPVNENEPDNLKTAKPTTILDRRTVYSMIRDFHTSGYQVVGTHK</sequence>
<dbReference type="Pfam" id="PF00395">
    <property type="entry name" value="SLH"/>
    <property type="match status" value="1"/>
</dbReference>
<dbReference type="AlphaFoldDB" id="A0A930KU24"/>
<evidence type="ECO:0000259" key="1">
    <source>
        <dbReference type="PROSITE" id="PS51272"/>
    </source>
</evidence>
<dbReference type="PROSITE" id="PS51272">
    <property type="entry name" value="SLH"/>
    <property type="match status" value="1"/>
</dbReference>
<name>A0A930KU24_9MICC</name>
<reference evidence="2" key="1">
    <citation type="submission" date="2020-04" db="EMBL/GenBank/DDBJ databases">
        <title>Deep metagenomics examines the oral microbiome during advanced dental caries in children, revealing novel taxa and co-occurrences with host molecules.</title>
        <authorList>
            <person name="Baker J.L."/>
            <person name="Morton J.T."/>
            <person name="Dinis M."/>
            <person name="Alvarez R."/>
            <person name="Tran N.C."/>
            <person name="Knight R."/>
            <person name="Edlund A."/>
        </authorList>
    </citation>
    <scope>NUCLEOTIDE SEQUENCE</scope>
    <source>
        <strain evidence="2">JCVI_47_bin.4</strain>
    </source>
</reference>
<evidence type="ECO:0000313" key="3">
    <source>
        <dbReference type="Proteomes" id="UP000769484"/>
    </source>
</evidence>
<dbReference type="Proteomes" id="UP000769484">
    <property type="component" value="Unassembled WGS sequence"/>
</dbReference>
<comment type="caution">
    <text evidence="2">The sequence shown here is derived from an EMBL/GenBank/DDBJ whole genome shotgun (WGS) entry which is preliminary data.</text>
</comment>
<accession>A0A930KU24</accession>
<proteinExistence type="predicted"/>